<reference evidence="1 2" key="1">
    <citation type="journal article" date="2014" name="Am. J. Bot.">
        <title>Genome assembly and annotation for red clover (Trifolium pratense; Fabaceae).</title>
        <authorList>
            <person name="Istvanek J."/>
            <person name="Jaros M."/>
            <person name="Krenek A."/>
            <person name="Repkova J."/>
        </authorList>
    </citation>
    <scope>NUCLEOTIDE SEQUENCE [LARGE SCALE GENOMIC DNA]</scope>
    <source>
        <strain evidence="2">cv. Tatra</strain>
        <tissue evidence="1">Young leaves</tissue>
    </source>
</reference>
<accession>A0A2K3LSN3</accession>
<dbReference type="SUPFAM" id="SSF56219">
    <property type="entry name" value="DNase I-like"/>
    <property type="match status" value="1"/>
</dbReference>
<name>A0A2K3LSN3_TRIPR</name>
<dbReference type="Proteomes" id="UP000236291">
    <property type="component" value="Unassembled WGS sequence"/>
</dbReference>
<dbReference type="AlphaFoldDB" id="A0A2K3LSN3"/>
<comment type="caution">
    <text evidence="1">The sequence shown here is derived from an EMBL/GenBank/DDBJ whole genome shotgun (WGS) entry which is preliminary data.</text>
</comment>
<organism evidence="1 2">
    <name type="scientific">Trifolium pratense</name>
    <name type="common">Red clover</name>
    <dbReference type="NCBI Taxonomy" id="57577"/>
    <lineage>
        <taxon>Eukaryota</taxon>
        <taxon>Viridiplantae</taxon>
        <taxon>Streptophyta</taxon>
        <taxon>Embryophyta</taxon>
        <taxon>Tracheophyta</taxon>
        <taxon>Spermatophyta</taxon>
        <taxon>Magnoliopsida</taxon>
        <taxon>eudicotyledons</taxon>
        <taxon>Gunneridae</taxon>
        <taxon>Pentapetalae</taxon>
        <taxon>rosids</taxon>
        <taxon>fabids</taxon>
        <taxon>Fabales</taxon>
        <taxon>Fabaceae</taxon>
        <taxon>Papilionoideae</taxon>
        <taxon>50 kb inversion clade</taxon>
        <taxon>NPAAA clade</taxon>
        <taxon>Hologalegina</taxon>
        <taxon>IRL clade</taxon>
        <taxon>Trifolieae</taxon>
        <taxon>Trifolium</taxon>
    </lineage>
</organism>
<evidence type="ECO:0000313" key="2">
    <source>
        <dbReference type="Proteomes" id="UP000236291"/>
    </source>
</evidence>
<reference evidence="1 2" key="2">
    <citation type="journal article" date="2017" name="Front. Plant Sci.">
        <title>Gene Classification and Mining of Molecular Markers Useful in Red Clover (Trifolium pratense) Breeding.</title>
        <authorList>
            <person name="Istvanek J."/>
            <person name="Dluhosova J."/>
            <person name="Dluhos P."/>
            <person name="Patkova L."/>
            <person name="Nedelnik J."/>
            <person name="Repkova J."/>
        </authorList>
    </citation>
    <scope>NUCLEOTIDE SEQUENCE [LARGE SCALE GENOMIC DNA]</scope>
    <source>
        <strain evidence="2">cv. Tatra</strain>
        <tissue evidence="1">Young leaves</tissue>
    </source>
</reference>
<dbReference type="InterPro" id="IPR036691">
    <property type="entry name" value="Endo/exonu/phosph_ase_sf"/>
</dbReference>
<gene>
    <name evidence="1" type="ORF">L195_g037548</name>
</gene>
<dbReference type="EMBL" id="ASHM01040093">
    <property type="protein sequence ID" value="PNX81527.1"/>
    <property type="molecule type" value="Genomic_DNA"/>
</dbReference>
<sequence length="107" mass="11837">MGNQLCKRGKLSRWTKRPTGFVHDHQTLPSEIGIRTVSVDKACNFSTTSNLCISIVTWNMNGQVSFEDLADMVGSNRDFDLLVVGLQEAPRKNVATMLLAALDESHT</sequence>
<evidence type="ECO:0000313" key="1">
    <source>
        <dbReference type="EMBL" id="PNX81527.1"/>
    </source>
</evidence>
<dbReference type="STRING" id="57577.A0A2K3LSN3"/>
<dbReference type="Gene3D" id="3.60.10.10">
    <property type="entry name" value="Endonuclease/exonuclease/phosphatase"/>
    <property type="match status" value="1"/>
</dbReference>
<proteinExistence type="predicted"/>
<protein>
    <submittedName>
        <fullName evidence="1">Type I inositol 145-trisphosphate 5-phosphatase 11-like protein</fullName>
    </submittedName>
</protein>